<dbReference type="InterPro" id="IPR006517">
    <property type="entry name" value="Phage_terminase_lsu-like_C"/>
</dbReference>
<organism evidence="3 4">
    <name type="scientific">Roseobacter litoralis (strain ATCC 49566 / DSM 6996 / JCM 21268 / NBRC 15278 / OCh 149)</name>
    <dbReference type="NCBI Taxonomy" id="391595"/>
    <lineage>
        <taxon>Bacteria</taxon>
        <taxon>Pseudomonadati</taxon>
        <taxon>Pseudomonadota</taxon>
        <taxon>Alphaproteobacteria</taxon>
        <taxon>Rhodobacterales</taxon>
        <taxon>Roseobacteraceae</taxon>
        <taxon>Roseobacter</taxon>
    </lineage>
</organism>
<evidence type="ECO:0000259" key="2">
    <source>
        <dbReference type="Pfam" id="PF17289"/>
    </source>
</evidence>
<dbReference type="eggNOG" id="COG5410">
    <property type="taxonomic scope" value="Bacteria"/>
</dbReference>
<dbReference type="STRING" id="391595.RLO149_c028210"/>
<gene>
    <name evidence="3" type="ordered locus">RLO149_c028210</name>
</gene>
<evidence type="ECO:0000313" key="4">
    <source>
        <dbReference type="Proteomes" id="UP000001353"/>
    </source>
</evidence>
<keyword evidence="1" id="KW-1188">Viral release from host cell</keyword>
<keyword evidence="4" id="KW-1185">Reference proteome</keyword>
<feature type="domain" description="Terminase large subunit gp17-like C-terminal" evidence="2">
    <location>
        <begin position="312"/>
        <end position="455"/>
    </location>
</feature>
<dbReference type="Proteomes" id="UP000001353">
    <property type="component" value="Chromosome"/>
</dbReference>
<dbReference type="eggNOG" id="COG5362">
    <property type="taxonomic scope" value="Bacteria"/>
</dbReference>
<dbReference type="Gene3D" id="3.40.50.300">
    <property type="entry name" value="P-loop containing nucleotide triphosphate hydrolases"/>
    <property type="match status" value="1"/>
</dbReference>
<sequence length="477" mass="53332">MTDRQALFDAVLREDFIAFLSKAFSTASGGDHFVPNWHHDAIGHQLARVECGDSTRLIVTMPPRYLKSITISVAWVAWRLGRDPGLKFVCVSYSGELAQKHAGDCRAIMQTDWYCRVFPDTRLKRGGGAEMDFATTKGGGRLSTSVGGTLTGRGGDIIIIDDPIKPDEAMSETARRKVIHWYANTLSSRLNDKSKGAILLVMQRLHEEDLTGHLLEAGGWDHLSLQAIAETSERVPLGGGRVHERRAGDALHPEREDVERLNALKAVMGSATFSAQYQQSPVPAEGLHVKREWFRRYKEMPERQPGDLIVQSWDTASKDGVFNDFSVCTTALVRKNEVFVLDVFRRKLQFPDLKRRAIGLALSWQTDMLLIEDAASGAELIQVLRHEAPRGVPTPVARKPDGDKETRFSAQTHRIEAGDLLLPEDASWLAGFERELLGFPNLRHDDQVDALTQLLAWRSPRRARVGMIAPQLIFLEE</sequence>
<reference evidence="3 4" key="1">
    <citation type="journal article" date="2011" name="BMC Genomics">
        <title>Comparative genome analysis and genome-guided physiological analysis of Roseobacter litoralis.</title>
        <authorList>
            <person name="Kalhoefer D."/>
            <person name="Thole S."/>
            <person name="Voget S."/>
            <person name="Lehmann R."/>
            <person name="Liesegang H."/>
            <person name="Wollher A."/>
            <person name="Daniel R."/>
            <person name="Simon M."/>
            <person name="Brinkhoff T."/>
        </authorList>
    </citation>
    <scope>NUCLEOTIDE SEQUENCE [LARGE SCALE GENOMIC DNA]</scope>
    <source>
        <strain evidence="4">ATCC 49566 / DSM 6996 / JCM 21268 / NBRC 15278 / OCh 149</strain>
    </source>
</reference>
<dbReference type="AlphaFoldDB" id="F7ZG50"/>
<dbReference type="KEGG" id="rli:RLO149_c028210"/>
<dbReference type="InterPro" id="IPR027417">
    <property type="entry name" value="P-loop_NTPase"/>
</dbReference>
<dbReference type="InterPro" id="IPR035421">
    <property type="entry name" value="Terminase_6C"/>
</dbReference>
<dbReference type="Gene3D" id="3.30.420.240">
    <property type="match status" value="1"/>
</dbReference>
<dbReference type="HOGENOM" id="CLU_028165_1_0_5"/>
<evidence type="ECO:0000313" key="3">
    <source>
        <dbReference type="EMBL" id="AEI94781.1"/>
    </source>
</evidence>
<name>F7ZG50_ROSLO</name>
<evidence type="ECO:0000256" key="1">
    <source>
        <dbReference type="ARBA" id="ARBA00022612"/>
    </source>
</evidence>
<dbReference type="NCBIfam" id="TIGR01630">
    <property type="entry name" value="psiM2_ORF9"/>
    <property type="match status" value="1"/>
</dbReference>
<dbReference type="Pfam" id="PF17289">
    <property type="entry name" value="Terminase_6C"/>
    <property type="match status" value="1"/>
</dbReference>
<protein>
    <submittedName>
        <fullName evidence="3">Terminase-like protein</fullName>
    </submittedName>
</protein>
<accession>F7ZG50</accession>
<proteinExistence type="predicted"/>
<dbReference type="EMBL" id="CP002623">
    <property type="protein sequence ID" value="AEI94781.1"/>
    <property type="molecule type" value="Genomic_DNA"/>
</dbReference>